<reference evidence="3 4" key="1">
    <citation type="submission" date="2018-01" db="EMBL/GenBank/DDBJ databases">
        <title>Complete genome sequence of Salinigranum rubrum GX10T, an extremely halophilic archaeon isolated from a marine solar saltern.</title>
        <authorList>
            <person name="Han S."/>
        </authorList>
    </citation>
    <scope>NUCLEOTIDE SEQUENCE [LARGE SCALE GENOMIC DNA]</scope>
    <source>
        <strain evidence="3 4">GX10</strain>
    </source>
</reference>
<evidence type="ECO:0000259" key="2">
    <source>
        <dbReference type="Pfam" id="PF11127"/>
    </source>
</evidence>
<organism evidence="3 4">
    <name type="scientific">Salinigranum rubrum</name>
    <dbReference type="NCBI Taxonomy" id="755307"/>
    <lineage>
        <taxon>Archaea</taxon>
        <taxon>Methanobacteriati</taxon>
        <taxon>Methanobacteriota</taxon>
        <taxon>Stenosarchaea group</taxon>
        <taxon>Halobacteria</taxon>
        <taxon>Halobacteriales</taxon>
        <taxon>Haloferacaceae</taxon>
        <taxon>Salinigranum</taxon>
    </lineage>
</organism>
<feature type="transmembrane region" description="Helical" evidence="1">
    <location>
        <begin position="12"/>
        <end position="29"/>
    </location>
</feature>
<dbReference type="InterPro" id="IPR021309">
    <property type="entry name" value="YgaP-like_TM"/>
</dbReference>
<keyword evidence="1" id="KW-1133">Transmembrane helix</keyword>
<dbReference type="EMBL" id="CP026309">
    <property type="protein sequence ID" value="AUV84078.1"/>
    <property type="molecule type" value="Genomic_DNA"/>
</dbReference>
<evidence type="ECO:0000313" key="4">
    <source>
        <dbReference type="Proteomes" id="UP000236584"/>
    </source>
</evidence>
<dbReference type="Pfam" id="PF11127">
    <property type="entry name" value="YgaP-like_TM"/>
    <property type="match status" value="1"/>
</dbReference>
<protein>
    <submittedName>
        <fullName evidence="3">DUF2892 domain-containing protein</fullName>
    </submittedName>
</protein>
<keyword evidence="4" id="KW-1185">Reference proteome</keyword>
<gene>
    <name evidence="3" type="ORF">C2R22_20135</name>
</gene>
<accession>A0A2I8VQ83</accession>
<evidence type="ECO:0000313" key="3">
    <source>
        <dbReference type="EMBL" id="AUV84078.1"/>
    </source>
</evidence>
<keyword evidence="1" id="KW-0472">Membrane</keyword>
<feature type="domain" description="Inner membrane protein YgaP-like transmembrane" evidence="2">
    <location>
        <begin position="1"/>
        <end position="67"/>
    </location>
</feature>
<proteinExistence type="predicted"/>
<sequence>MSQNMSTADRVVRGVVGIWLLAMAVGAALDRRNVVAAIAGIAGAGLLSNSLTGHCGGNALLGIDTSGSEP</sequence>
<keyword evidence="1" id="KW-0812">Transmembrane</keyword>
<dbReference type="KEGG" id="srub:C2R22_20135"/>
<dbReference type="AlphaFoldDB" id="A0A2I8VQ83"/>
<evidence type="ECO:0000256" key="1">
    <source>
        <dbReference type="SAM" id="Phobius"/>
    </source>
</evidence>
<dbReference type="Proteomes" id="UP000236584">
    <property type="component" value="Chromosome"/>
</dbReference>
<name>A0A2I8VQ83_9EURY</name>